<accession>A0A4S2L652</accession>
<comment type="caution">
    <text evidence="1">The sequence shown here is derived from an EMBL/GenBank/DDBJ whole genome shotgun (WGS) entry which is preliminary data.</text>
</comment>
<evidence type="ECO:0000313" key="1">
    <source>
        <dbReference type="EMBL" id="TGZ57716.1"/>
    </source>
</evidence>
<dbReference type="AlphaFoldDB" id="A0A4S2L652"/>
<keyword evidence="2" id="KW-1185">Reference proteome</keyword>
<protein>
    <submittedName>
        <fullName evidence="1">Uncharacterized protein</fullName>
    </submittedName>
</protein>
<name>A0A4S2L652_9HYME</name>
<reference evidence="1 2" key="1">
    <citation type="journal article" date="2019" name="Philos. Trans. R. Soc. Lond., B, Biol. Sci.">
        <title>Ant behaviour and brain gene expression of defending hosts depend on the ecological success of the intruding social parasite.</title>
        <authorList>
            <person name="Kaur R."/>
            <person name="Stoldt M."/>
            <person name="Jongepier E."/>
            <person name="Feldmeyer B."/>
            <person name="Menzel F."/>
            <person name="Bornberg-Bauer E."/>
            <person name="Foitzik S."/>
        </authorList>
    </citation>
    <scope>NUCLEOTIDE SEQUENCE [LARGE SCALE GENOMIC DNA]</scope>
    <source>
        <tissue evidence="1">Whole body</tissue>
    </source>
</reference>
<evidence type="ECO:0000313" key="2">
    <source>
        <dbReference type="Proteomes" id="UP000310200"/>
    </source>
</evidence>
<gene>
    <name evidence="1" type="ORF">DBV15_08317</name>
</gene>
<proteinExistence type="predicted"/>
<organism evidence="1 2">
    <name type="scientific">Temnothorax longispinosus</name>
    <dbReference type="NCBI Taxonomy" id="300112"/>
    <lineage>
        <taxon>Eukaryota</taxon>
        <taxon>Metazoa</taxon>
        <taxon>Ecdysozoa</taxon>
        <taxon>Arthropoda</taxon>
        <taxon>Hexapoda</taxon>
        <taxon>Insecta</taxon>
        <taxon>Pterygota</taxon>
        <taxon>Neoptera</taxon>
        <taxon>Endopterygota</taxon>
        <taxon>Hymenoptera</taxon>
        <taxon>Apocrita</taxon>
        <taxon>Aculeata</taxon>
        <taxon>Formicoidea</taxon>
        <taxon>Formicidae</taxon>
        <taxon>Myrmicinae</taxon>
        <taxon>Temnothorax</taxon>
    </lineage>
</organism>
<dbReference type="EMBL" id="QBLH01000131">
    <property type="protein sequence ID" value="TGZ57716.1"/>
    <property type="molecule type" value="Genomic_DNA"/>
</dbReference>
<sequence length="167" mass="19021">MFNIHLVGAVKVVVTYSRAIKYLRLPSRSRRAVAVSFELALKLAFDPLRSAKTVCDTSRVWHTSSKTVFNSRKHVPGVKLETITWLVACELEEAQSKFVQRKIAATTTTTATTTATTKRKVGNGDGVLGLDPIGRRYDFDFRYSESIFFVRRDEIEKQTVNLQIYEW</sequence>
<dbReference type="Proteomes" id="UP000310200">
    <property type="component" value="Unassembled WGS sequence"/>
</dbReference>